<accession>A0ABT5CAL7</accession>
<evidence type="ECO:0000256" key="1">
    <source>
        <dbReference type="SAM" id="Phobius"/>
    </source>
</evidence>
<dbReference type="EMBL" id="JAQNDK010000004">
    <property type="protein sequence ID" value="MDC0683477.1"/>
    <property type="molecule type" value="Genomic_DNA"/>
</dbReference>
<protein>
    <submittedName>
        <fullName evidence="3">Monovalent cation/H(+) antiporter subunit G</fullName>
    </submittedName>
</protein>
<dbReference type="NCBIfam" id="NF009314">
    <property type="entry name" value="PRK12674.1-2"/>
    <property type="match status" value="1"/>
</dbReference>
<dbReference type="PROSITE" id="PS51202">
    <property type="entry name" value="RCK_C"/>
    <property type="match status" value="1"/>
</dbReference>
<dbReference type="RefSeq" id="WP_272101615.1">
    <property type="nucleotide sequence ID" value="NZ_JAQNDK010000004.1"/>
</dbReference>
<dbReference type="InterPro" id="IPR006037">
    <property type="entry name" value="RCK_C"/>
</dbReference>
<feature type="transmembrane region" description="Helical" evidence="1">
    <location>
        <begin position="64"/>
        <end position="85"/>
    </location>
</feature>
<keyword evidence="1" id="KW-0812">Transmembrane</keyword>
<dbReference type="Proteomes" id="UP001217485">
    <property type="component" value="Unassembled WGS sequence"/>
</dbReference>
<name>A0ABT5CAL7_9BACT</name>
<keyword evidence="1" id="KW-1133">Transmembrane helix</keyword>
<dbReference type="InterPro" id="IPR005133">
    <property type="entry name" value="PhaG_MnhG_YufB"/>
</dbReference>
<gene>
    <name evidence="3" type="primary">mnhG</name>
    <name evidence="3" type="ORF">POL72_37455</name>
</gene>
<keyword evidence="1" id="KW-0472">Membrane</keyword>
<sequence>MILEFVEGALLVIGCVFMLLAAVGILRMPDLFTRLQVTSKASVLGMTCIISASALHFYDPAVTTRAIVIIAFVALTMPVATHLLARAGYTTSTPLSPETVVNELAAHYDPTTHTLAGTEPRTRTFELVPGAAVVGKRIAELGLPAGVLIRAVHREGGTVVPRGQTILEAGDRLEVLVEPAELGRVREIFEA</sequence>
<feature type="domain" description="RCK C-terminal" evidence="2">
    <location>
        <begin position="110"/>
        <end position="191"/>
    </location>
</feature>
<evidence type="ECO:0000313" key="4">
    <source>
        <dbReference type="Proteomes" id="UP001217485"/>
    </source>
</evidence>
<dbReference type="Pfam" id="PF02080">
    <property type="entry name" value="TrkA_C"/>
    <property type="match status" value="1"/>
</dbReference>
<evidence type="ECO:0000259" key="2">
    <source>
        <dbReference type="PROSITE" id="PS51202"/>
    </source>
</evidence>
<keyword evidence="4" id="KW-1185">Reference proteome</keyword>
<feature type="transmembrane region" description="Helical" evidence="1">
    <location>
        <begin position="6"/>
        <end position="26"/>
    </location>
</feature>
<dbReference type="Pfam" id="PF03334">
    <property type="entry name" value="PhaG_MnhG_YufB"/>
    <property type="match status" value="1"/>
</dbReference>
<reference evidence="3 4" key="1">
    <citation type="submission" date="2023-01" db="EMBL/GenBank/DDBJ databases">
        <title>Minimal conservation of predation-associated metabolite biosynthetic gene clusters underscores biosynthetic potential of Myxococcota including descriptions for ten novel species: Archangium lansinium sp. nov., Myxococcus landrumus sp. nov., Nannocystis bai.</title>
        <authorList>
            <person name="Ahearne A."/>
            <person name="Stevens C."/>
            <person name="Dowd S."/>
        </authorList>
    </citation>
    <scope>NUCLEOTIDE SEQUENCE [LARGE SCALE GENOMIC DNA]</scope>
    <source>
        <strain evidence="3 4">WIWO2</strain>
    </source>
</reference>
<evidence type="ECO:0000313" key="3">
    <source>
        <dbReference type="EMBL" id="MDC0683477.1"/>
    </source>
</evidence>
<dbReference type="SUPFAM" id="SSF116726">
    <property type="entry name" value="TrkA C-terminal domain-like"/>
    <property type="match status" value="1"/>
</dbReference>
<dbReference type="NCBIfam" id="TIGR01300">
    <property type="entry name" value="CPA3_mnhG_phaG"/>
    <property type="match status" value="1"/>
</dbReference>
<proteinExistence type="predicted"/>
<dbReference type="InterPro" id="IPR036721">
    <property type="entry name" value="RCK_C_sf"/>
</dbReference>
<dbReference type="PANTHER" id="PTHR34703">
    <property type="entry name" value="ANTIPORTER SUBUNIT MNHG2-RELATED"/>
    <property type="match status" value="1"/>
</dbReference>
<dbReference type="PANTHER" id="PTHR34703:SF1">
    <property type="entry name" value="ANTIPORTER SUBUNIT MNHG2-RELATED"/>
    <property type="match status" value="1"/>
</dbReference>
<dbReference type="Gene3D" id="3.30.70.1450">
    <property type="entry name" value="Regulator of K+ conductance, C-terminal domain"/>
    <property type="match status" value="1"/>
</dbReference>
<organism evidence="3 4">
    <name type="scientific">Sorangium atrum</name>
    <dbReference type="NCBI Taxonomy" id="2995308"/>
    <lineage>
        <taxon>Bacteria</taxon>
        <taxon>Pseudomonadati</taxon>
        <taxon>Myxococcota</taxon>
        <taxon>Polyangia</taxon>
        <taxon>Polyangiales</taxon>
        <taxon>Polyangiaceae</taxon>
        <taxon>Sorangium</taxon>
    </lineage>
</organism>
<comment type="caution">
    <text evidence="3">The sequence shown here is derived from an EMBL/GenBank/DDBJ whole genome shotgun (WGS) entry which is preliminary data.</text>
</comment>